<evidence type="ECO:0000313" key="15">
    <source>
        <dbReference type="EMBL" id="CAD7275366.1"/>
    </source>
</evidence>
<evidence type="ECO:0000256" key="2">
    <source>
        <dbReference type="ARBA" id="ARBA00006041"/>
    </source>
</evidence>
<dbReference type="GO" id="GO:0000139">
    <property type="term" value="C:Golgi membrane"/>
    <property type="evidence" value="ECO:0007669"/>
    <property type="project" value="TreeGrafter"/>
</dbReference>
<keyword evidence="9" id="KW-0325">Glycoprotein</keyword>
<dbReference type="PROSITE" id="PS00194">
    <property type="entry name" value="THIOREDOXIN_1"/>
    <property type="match status" value="1"/>
</dbReference>
<dbReference type="Pfam" id="PF00085">
    <property type="entry name" value="Thioredoxin"/>
    <property type="match status" value="1"/>
</dbReference>
<dbReference type="Pfam" id="PF04777">
    <property type="entry name" value="Evr1_Alr"/>
    <property type="match status" value="2"/>
</dbReference>
<evidence type="ECO:0000256" key="10">
    <source>
        <dbReference type="ARBA" id="ARBA00048864"/>
    </source>
</evidence>
<keyword evidence="4 11" id="KW-0285">Flavoprotein</keyword>
<dbReference type="InterPro" id="IPR036774">
    <property type="entry name" value="ERV/ALR_sulphydryl_oxid_sf"/>
</dbReference>
<dbReference type="PANTHER" id="PTHR22897:SF8">
    <property type="entry name" value="SULFHYDRYL OXIDASE"/>
    <property type="match status" value="1"/>
</dbReference>
<dbReference type="InterPro" id="IPR005612">
    <property type="entry name" value="CCAAT-binding_factor"/>
</dbReference>
<reference evidence="15" key="1">
    <citation type="submission" date="2020-11" db="EMBL/GenBank/DDBJ databases">
        <authorList>
            <person name="Tran Van P."/>
        </authorList>
    </citation>
    <scope>NUCLEOTIDE SEQUENCE</scope>
</reference>
<dbReference type="SUPFAM" id="SSF48371">
    <property type="entry name" value="ARM repeat"/>
    <property type="match status" value="1"/>
</dbReference>
<dbReference type="EC" id="1.8.3.2" evidence="11"/>
<feature type="compositionally biased region" description="Acidic residues" evidence="12">
    <location>
        <begin position="646"/>
        <end position="667"/>
    </location>
</feature>
<proteinExistence type="inferred from homology"/>
<evidence type="ECO:0000256" key="3">
    <source>
        <dbReference type="ARBA" id="ARBA00007797"/>
    </source>
</evidence>
<dbReference type="Pfam" id="PF03914">
    <property type="entry name" value="CBF"/>
    <property type="match status" value="1"/>
</dbReference>
<evidence type="ECO:0000259" key="13">
    <source>
        <dbReference type="PROSITE" id="PS51324"/>
    </source>
</evidence>
<evidence type="ECO:0000256" key="4">
    <source>
        <dbReference type="ARBA" id="ARBA00022630"/>
    </source>
</evidence>
<evidence type="ECO:0000256" key="11">
    <source>
        <dbReference type="RuleBase" id="RU371123"/>
    </source>
</evidence>
<dbReference type="InterPro" id="IPR013766">
    <property type="entry name" value="Thioredoxin_domain"/>
</dbReference>
<dbReference type="InterPro" id="IPR016024">
    <property type="entry name" value="ARM-type_fold"/>
</dbReference>
<comment type="cofactor">
    <cofactor evidence="1 11">
        <name>FAD</name>
        <dbReference type="ChEBI" id="CHEBI:57692"/>
    </cofactor>
</comment>
<dbReference type="Proteomes" id="UP000678499">
    <property type="component" value="Unassembled WGS sequence"/>
</dbReference>
<feature type="compositionally biased region" description="Basic and acidic residues" evidence="12">
    <location>
        <begin position="805"/>
        <end position="816"/>
    </location>
</feature>
<keyword evidence="11" id="KW-0812">Transmembrane</keyword>
<feature type="region of interest" description="Disordered" evidence="12">
    <location>
        <begin position="1"/>
        <end position="39"/>
    </location>
</feature>
<keyword evidence="8" id="KW-1015">Disulfide bond</keyword>
<dbReference type="EMBL" id="CAJPEX010000403">
    <property type="protein sequence ID" value="CAG0915518.1"/>
    <property type="molecule type" value="Genomic_DNA"/>
</dbReference>
<accession>A0A7R9GBX7</accession>
<feature type="region of interest" description="Disordered" evidence="12">
    <location>
        <begin position="631"/>
        <end position="698"/>
    </location>
</feature>
<feature type="compositionally biased region" description="Acidic residues" evidence="12">
    <location>
        <begin position="884"/>
        <end position="895"/>
    </location>
</feature>
<evidence type="ECO:0000256" key="8">
    <source>
        <dbReference type="ARBA" id="ARBA00023157"/>
    </source>
</evidence>
<dbReference type="SUPFAM" id="SSF69000">
    <property type="entry name" value="FAD-dependent thiol oxidase"/>
    <property type="match status" value="2"/>
</dbReference>
<evidence type="ECO:0000256" key="6">
    <source>
        <dbReference type="ARBA" id="ARBA00022827"/>
    </source>
</evidence>
<evidence type="ECO:0000256" key="7">
    <source>
        <dbReference type="ARBA" id="ARBA00023002"/>
    </source>
</evidence>
<gene>
    <name evidence="15" type="ORF">NMOB1V02_LOCUS3163</name>
</gene>
<feature type="domain" description="ERV/ALR sulfhydryl oxidase" evidence="13">
    <location>
        <begin position="1318"/>
        <end position="1419"/>
    </location>
</feature>
<evidence type="ECO:0000256" key="5">
    <source>
        <dbReference type="ARBA" id="ARBA00022729"/>
    </source>
</evidence>
<dbReference type="GO" id="GO:0016971">
    <property type="term" value="F:flavin-dependent sulfhydryl oxidase activity"/>
    <property type="evidence" value="ECO:0007669"/>
    <property type="project" value="InterPro"/>
</dbReference>
<feature type="domain" description="Thioredoxin" evidence="14">
    <location>
        <begin position="911"/>
        <end position="1058"/>
    </location>
</feature>
<dbReference type="InterPro" id="IPR036249">
    <property type="entry name" value="Thioredoxin-like_sf"/>
</dbReference>
<feature type="domain" description="ERV/ALR sulfhydryl oxidase" evidence="13">
    <location>
        <begin position="1638"/>
        <end position="1739"/>
    </location>
</feature>
<dbReference type="SUPFAM" id="SSF52833">
    <property type="entry name" value="Thioredoxin-like"/>
    <property type="match status" value="1"/>
</dbReference>
<dbReference type="GO" id="GO:0005634">
    <property type="term" value="C:nucleus"/>
    <property type="evidence" value="ECO:0007669"/>
    <property type="project" value="UniProtKB-ARBA"/>
</dbReference>
<dbReference type="InterPro" id="IPR042568">
    <property type="entry name" value="QSOX_FAD-bd_sf"/>
</dbReference>
<dbReference type="Gene3D" id="3.40.30.10">
    <property type="entry name" value="Glutaredoxin"/>
    <property type="match status" value="1"/>
</dbReference>
<dbReference type="PANTHER" id="PTHR22897">
    <property type="entry name" value="QUIESCIN Q6-RELATED SULFHYDRYL OXIDASE"/>
    <property type="match status" value="1"/>
</dbReference>
<evidence type="ECO:0000259" key="14">
    <source>
        <dbReference type="PROSITE" id="PS51352"/>
    </source>
</evidence>
<feature type="compositionally biased region" description="Acidic residues" evidence="12">
    <location>
        <begin position="834"/>
        <end position="844"/>
    </location>
</feature>
<keyword evidence="16" id="KW-1185">Reference proteome</keyword>
<feature type="compositionally biased region" description="Basic residues" evidence="12">
    <location>
        <begin position="817"/>
        <end position="830"/>
    </location>
</feature>
<dbReference type="Gene3D" id="1.20.120.310">
    <property type="entry name" value="ERV/ALR sulfhydryl oxidase domain"/>
    <property type="match status" value="2"/>
</dbReference>
<dbReference type="GO" id="GO:0005615">
    <property type="term" value="C:extracellular space"/>
    <property type="evidence" value="ECO:0007669"/>
    <property type="project" value="TreeGrafter"/>
</dbReference>
<comment type="similarity">
    <text evidence="3">Belongs to the CBF/MAK21 family.</text>
</comment>
<dbReference type="PROSITE" id="PS51324">
    <property type="entry name" value="ERV_ALR"/>
    <property type="match status" value="2"/>
</dbReference>
<dbReference type="InterPro" id="IPR017937">
    <property type="entry name" value="Thioredoxin_CS"/>
</dbReference>
<feature type="region of interest" description="Disordered" evidence="12">
    <location>
        <begin position="862"/>
        <end position="895"/>
    </location>
</feature>
<dbReference type="Pfam" id="PF18371">
    <property type="entry name" value="FAD_SOX"/>
    <property type="match status" value="2"/>
</dbReference>
<dbReference type="InterPro" id="IPR017905">
    <property type="entry name" value="ERV/ALR_sulphydryl_oxidase"/>
</dbReference>
<dbReference type="InterPro" id="IPR040986">
    <property type="entry name" value="QSOX_FAD-bd_dom"/>
</dbReference>
<dbReference type="OrthoDB" id="28947at2759"/>
<dbReference type="CDD" id="cd02992">
    <property type="entry name" value="PDI_a_QSOX"/>
    <property type="match status" value="1"/>
</dbReference>
<comment type="catalytic activity">
    <reaction evidence="10 11">
        <text>2 R'C(R)SH + O2 = R'C(R)S-S(R)CR' + H2O2</text>
        <dbReference type="Rhea" id="RHEA:17357"/>
        <dbReference type="ChEBI" id="CHEBI:15379"/>
        <dbReference type="ChEBI" id="CHEBI:16240"/>
        <dbReference type="ChEBI" id="CHEBI:16520"/>
        <dbReference type="ChEBI" id="CHEBI:17412"/>
        <dbReference type="EC" id="1.8.3.2"/>
    </reaction>
</comment>
<comment type="similarity">
    <text evidence="2">Belongs to the quiescin-sulfhydryl oxidase (QSOX) family.</text>
</comment>
<dbReference type="PROSITE" id="PS51352">
    <property type="entry name" value="THIOREDOXIN_2"/>
    <property type="match status" value="1"/>
</dbReference>
<keyword evidence="5" id="KW-0732">Signal</keyword>
<evidence type="ECO:0000256" key="12">
    <source>
        <dbReference type="SAM" id="MobiDB-lite"/>
    </source>
</evidence>
<dbReference type="Gene3D" id="1.20.120.1960">
    <property type="entry name" value="QSOX sulfhydryl oxidase domain"/>
    <property type="match status" value="2"/>
</dbReference>
<feature type="region of interest" description="Disordered" evidence="12">
    <location>
        <begin position="805"/>
        <end position="844"/>
    </location>
</feature>
<evidence type="ECO:0000256" key="9">
    <source>
        <dbReference type="ARBA" id="ARBA00023180"/>
    </source>
</evidence>
<evidence type="ECO:0000256" key="1">
    <source>
        <dbReference type="ARBA" id="ARBA00001974"/>
    </source>
</evidence>
<feature type="transmembrane region" description="Helical" evidence="11">
    <location>
        <begin position="1805"/>
        <end position="1833"/>
    </location>
</feature>
<keyword evidence="11" id="KW-0472">Membrane</keyword>
<protein>
    <recommendedName>
        <fullName evidence="11">Sulfhydryl oxidase</fullName>
        <ecNumber evidence="11">1.8.3.2</ecNumber>
    </recommendedName>
</protein>
<dbReference type="InterPro" id="IPR039798">
    <property type="entry name" value="Sulfhydryl_oxidase"/>
</dbReference>
<organism evidence="15">
    <name type="scientific">Notodromas monacha</name>
    <dbReference type="NCBI Taxonomy" id="399045"/>
    <lineage>
        <taxon>Eukaryota</taxon>
        <taxon>Metazoa</taxon>
        <taxon>Ecdysozoa</taxon>
        <taxon>Arthropoda</taxon>
        <taxon>Crustacea</taxon>
        <taxon>Oligostraca</taxon>
        <taxon>Ostracoda</taxon>
        <taxon>Podocopa</taxon>
        <taxon>Podocopida</taxon>
        <taxon>Cypridocopina</taxon>
        <taxon>Cypridoidea</taxon>
        <taxon>Cyprididae</taxon>
        <taxon>Notodromas</taxon>
    </lineage>
</organism>
<dbReference type="GO" id="GO:0003756">
    <property type="term" value="F:protein disulfide isomerase activity"/>
    <property type="evidence" value="ECO:0007669"/>
    <property type="project" value="TreeGrafter"/>
</dbReference>
<evidence type="ECO:0000313" key="16">
    <source>
        <dbReference type="Proteomes" id="UP000678499"/>
    </source>
</evidence>
<dbReference type="EMBL" id="OA882440">
    <property type="protein sequence ID" value="CAD7275366.1"/>
    <property type="molecule type" value="Genomic_DNA"/>
</dbReference>
<sequence length="1855" mass="207477">MAKQPNGFVKRAKLKSVQKPSAKKASFKKPRRVLPKDASKAHLKREVKSFVTKLNAGAEADFSDDDLAFDNVDPKKRNFEFDAAKPPIGKGKKKKFDFEAADDEQAADDAEEAAMWEAQSEILDPKFSKILFPPGAGKWFKNAPSYGSLTKWPDAPPKLVSEIEVEADEALANDARLYKRYLKVRPEKKDFHWVESVMKNGTVADKMAAFVVLIQDSPVQNFDRIVRFVNTTFNKQRREALMAVDTLREVFLSEILADSRRLRALKEQPLTELNKVVAANQKADSKNDESVTRLRIIAFWRFEDLVKKEYERFVNAVVALSADPVDATRLRTLHTLYSLLLNNPEQERKLLQTLVNKLGDPVKKVASSAAYRLTQLLINYPSLKAVVCEEVEHFVFRPNVGERSQYYAVCFLTQVILSHDEESLAVKLIIIYLSLFRKSITENVLGKKVVAGLLAGLRRAFPFAKSTLKTEAEAAKLEKLSAVKEESGHLKGAPRKERVPSPGSRLMAELNHLFRAVHDSSSFPVSVRALSVLEQVSESHSELTDRSLYRKLLDPQFGKSSAVTMFLTILFRVVSADRSKERQLAFLKRILQLCHTVSTELVCGLLVIISQILVKNPQFLATPFESVFLRPKTGEMNGRGGRGRDDDDDDDDEEEHFVDVDLIGDGDDGQKSEAVRASWVHTKPQQTSQDFDRHPDAPGSSSVAWEVARLCQHYHPTARLFAQQVASKRRVNYDGDPLKDFALLRFLDKFVAKNPKAAGQKKQTEWQPTERDVVFGKRSLHVPKDVYGTGMDAFLDKYVKLKDKETPRPQLDDKEREKRKRKREERKRRKAENEDAEELGSDVSDAEVDDFLAKELGLDEAESDEDLDFASGVGPSKKMRSRVDDDDDVGGSEADEMSSYGGMAALVKASLLPLLVAFAVAKPPGLGKAGAGDGLYKYSDKMQLLNNDSLEKYLLLSKTAWVIEFYSSWCGHCMNYAPTWKEFAQQIFEWRSVVRVGAIDCANDKNTPVCRAFQVMRYPTVRFFPPGMTSNKFLGVDVPSPAGIPNDKLRQKVADYVEEVRIKYNAKHFPDLVQLRDSQELPKPGKKMLVVVYEWEGDTDDIGREVALDASLFASDVDVVRAKATHPSYSKYKVMRTPAILFLDAEGSQVKILYGDQVSKMGFMDALKSLLPELNNDAPVVPGYNEVDFKPLQERVEENLVVVEEEEILANGKPRGAAYNTRVHMQDMTSAIRYSLSHEIALHSTISGEDYTNLRKFIAALAEFFPGPPPVTTKLGHLLAALDAVGGPGVITADQWLEMSKPVVAEIPVSGFVGCAGSSIKYRGYPCGLWTLFHAMTVEAVRVGQEARYGDVLDAVHGFVKSFFSCSYCSKHFQEMFAKTRQDVQDLESSVMWLWVSHNKLPKPGKKMLVVVYEWEGDTDDIGREVALDASLFASDVDVVRAKATHPSYSKYKVMRTPAILFLDAEGSQVKILYGDQVSKMGFMDALKSLLPELNNDAPVVPGYNEVDFKPLQERVEENLVVVEEEEILANGKPRGAAYNTRVHMQDMTSAIRYSLSHEIALHSTISGEDYTNLRKFIAALAEFFPGPPPVTTKLGHLLAALDAVGGPGVITADQWLEMSKPVVAEIPVSGFVGCAGSSIKYRGYPCGLWTLFHAMTVEAVRVGQEARYGDVLDAVHGFVKSFFSCSYCSKHFQEMFAKTRQDVQDLESSVMWLWVSHNKVNKRLAGDISEDPAAPKIQFPPPQLCPDCFDDSSAKWVKDRVYDFLLSYYGRENIVTSSSSVDNLTVLHGVSSSSAAALKPPSRILFTVLDVTICSLMYLLSAGVLVAVYYFLIVARRHKRVSADPLLPKWVQFK</sequence>
<keyword evidence="11" id="KW-1133">Transmembrane helix</keyword>
<name>A0A7R9GBX7_9CRUS</name>
<keyword evidence="6 11" id="KW-0274">FAD</keyword>
<keyword evidence="7 11" id="KW-0560">Oxidoreductase</keyword>
<dbReference type="GO" id="GO:0006457">
    <property type="term" value="P:protein folding"/>
    <property type="evidence" value="ECO:0007669"/>
    <property type="project" value="TreeGrafter"/>
</dbReference>
<feature type="compositionally biased region" description="Basic residues" evidence="12">
    <location>
        <begin position="10"/>
        <end position="33"/>
    </location>
</feature>